<feature type="compositionally biased region" description="Basic and acidic residues" evidence="3">
    <location>
        <begin position="180"/>
        <end position="202"/>
    </location>
</feature>
<feature type="region of interest" description="Disordered" evidence="3">
    <location>
        <begin position="134"/>
        <end position="264"/>
    </location>
</feature>
<feature type="domain" description="FAM192A/Fyv6 N-terminal" evidence="4">
    <location>
        <begin position="38"/>
        <end position="131"/>
    </location>
</feature>
<dbReference type="PANTHER" id="PTHR13495:SF0">
    <property type="entry name" value="PSME3-INTERACTING PROTEIN"/>
    <property type="match status" value="1"/>
</dbReference>
<dbReference type="Pfam" id="PF10187">
    <property type="entry name" value="FAM192A_Fyv6_N"/>
    <property type="match status" value="1"/>
</dbReference>
<dbReference type="Proteomes" id="UP001375240">
    <property type="component" value="Unassembled WGS sequence"/>
</dbReference>
<evidence type="ECO:0000313" key="5">
    <source>
        <dbReference type="EMBL" id="KAK6335467.1"/>
    </source>
</evidence>
<dbReference type="AlphaFoldDB" id="A0AAV9U3Q7"/>
<feature type="compositionally biased region" description="Low complexity" evidence="3">
    <location>
        <begin position="238"/>
        <end position="249"/>
    </location>
</feature>
<dbReference type="GO" id="GO:0005634">
    <property type="term" value="C:nucleus"/>
    <property type="evidence" value="ECO:0007669"/>
    <property type="project" value="UniProtKB-SubCell"/>
</dbReference>
<evidence type="ECO:0000256" key="3">
    <source>
        <dbReference type="SAM" id="MobiDB-lite"/>
    </source>
</evidence>
<protein>
    <recommendedName>
        <fullName evidence="4">FAM192A/Fyv6 N-terminal domain-containing protein</fullName>
    </recommendedName>
</protein>
<feature type="region of interest" description="Disordered" evidence="3">
    <location>
        <begin position="1"/>
        <end position="35"/>
    </location>
</feature>
<dbReference type="InterPro" id="IPR019331">
    <property type="entry name" value="FAM192A/Fyv6_N"/>
</dbReference>
<dbReference type="EMBL" id="JAVHNQ010000012">
    <property type="protein sequence ID" value="KAK6335467.1"/>
    <property type="molecule type" value="Genomic_DNA"/>
</dbReference>
<dbReference type="PANTHER" id="PTHR13495">
    <property type="entry name" value="NEFA-INTERACTING NUCLEAR PROTEIN NIP30"/>
    <property type="match status" value="1"/>
</dbReference>
<evidence type="ECO:0000256" key="1">
    <source>
        <dbReference type="ARBA" id="ARBA00004123"/>
    </source>
</evidence>
<evidence type="ECO:0000256" key="2">
    <source>
        <dbReference type="ARBA" id="ARBA00023242"/>
    </source>
</evidence>
<sequence>MSSGFVSSGQLDSSEPRHVENETGNGSPEDTRELTGVDAWAAADAAVKAAKEAAASSGLVGSQEGGKTLYDVLQANKARKQEEFEEKLKFKNQFRSLDEGEIEFLDSVVSEQRAAEEAKKRELEARLDDFRRLQYEADHDPNAVEPAVTEDSGSGTWAISSRRKRKKDKDAAASGLKLRKMSDGSKQESTAKGDEKDSKTPVEDTTPTDTKLQRSNSSTAASPTQKSAPTPNANSNEKSPVAAASKPAAGLGGLVAYGSDSDDD</sequence>
<proteinExistence type="predicted"/>
<evidence type="ECO:0000259" key="4">
    <source>
        <dbReference type="Pfam" id="PF10187"/>
    </source>
</evidence>
<organism evidence="5 6">
    <name type="scientific">Orbilia brochopaga</name>
    <dbReference type="NCBI Taxonomy" id="3140254"/>
    <lineage>
        <taxon>Eukaryota</taxon>
        <taxon>Fungi</taxon>
        <taxon>Dikarya</taxon>
        <taxon>Ascomycota</taxon>
        <taxon>Pezizomycotina</taxon>
        <taxon>Orbiliomycetes</taxon>
        <taxon>Orbiliales</taxon>
        <taxon>Orbiliaceae</taxon>
        <taxon>Orbilia</taxon>
    </lineage>
</organism>
<reference evidence="5 6" key="1">
    <citation type="submission" date="2019-10" db="EMBL/GenBank/DDBJ databases">
        <authorList>
            <person name="Palmer J.M."/>
        </authorList>
    </citation>
    <scope>NUCLEOTIDE SEQUENCE [LARGE SCALE GENOMIC DNA]</scope>
    <source>
        <strain evidence="5 6">TWF696</strain>
    </source>
</reference>
<keyword evidence="2" id="KW-0539">Nucleus</keyword>
<comment type="caution">
    <text evidence="5">The sequence shown here is derived from an EMBL/GenBank/DDBJ whole genome shotgun (WGS) entry which is preliminary data.</text>
</comment>
<feature type="compositionally biased region" description="Polar residues" evidence="3">
    <location>
        <begin position="203"/>
        <end position="237"/>
    </location>
</feature>
<dbReference type="InterPro" id="IPR039845">
    <property type="entry name" value="FAM192A"/>
</dbReference>
<feature type="compositionally biased region" description="Polar residues" evidence="3">
    <location>
        <begin position="1"/>
        <end position="13"/>
    </location>
</feature>
<accession>A0AAV9U3Q7</accession>
<name>A0AAV9U3Q7_9PEZI</name>
<evidence type="ECO:0000313" key="6">
    <source>
        <dbReference type="Proteomes" id="UP001375240"/>
    </source>
</evidence>
<comment type="subcellular location">
    <subcellularLocation>
        <location evidence="1">Nucleus</location>
    </subcellularLocation>
</comment>
<gene>
    <name evidence="5" type="ORF">TWF696_002241</name>
</gene>
<keyword evidence="6" id="KW-1185">Reference proteome</keyword>